<dbReference type="PROSITE" id="PS52031">
    <property type="entry name" value="GG_LECTIN"/>
    <property type="match status" value="1"/>
</dbReference>
<feature type="region of interest" description="Disordered" evidence="13">
    <location>
        <begin position="659"/>
        <end position="681"/>
    </location>
</feature>
<dbReference type="Pfam" id="PF00723">
    <property type="entry name" value="Glyco_hydro_15"/>
    <property type="match status" value="1"/>
</dbReference>
<proteinExistence type="inferred from homology"/>
<keyword evidence="17" id="KW-0808">Transferase</keyword>
<dbReference type="InterPro" id="IPR045583">
    <property type="entry name" value="KPBA/B_C"/>
</dbReference>
<dbReference type="EMBL" id="KV921884">
    <property type="protein sequence ID" value="ORE08779.1"/>
    <property type="molecule type" value="Genomic_DNA"/>
</dbReference>
<dbReference type="VEuPathDB" id="FungiDB:BCV72DRAFT_303451"/>
<keyword evidence="8" id="KW-0112">Calmodulin-binding</keyword>
<evidence type="ECO:0000256" key="9">
    <source>
        <dbReference type="ARBA" id="ARBA00023136"/>
    </source>
</evidence>
<evidence type="ECO:0000256" key="11">
    <source>
        <dbReference type="ARBA" id="ARBA00023288"/>
    </source>
</evidence>
<evidence type="ECO:0000313" key="17">
    <source>
        <dbReference type="EMBL" id="ORE08779.1"/>
    </source>
</evidence>
<dbReference type="GO" id="GO:0005964">
    <property type="term" value="C:phosphorylase kinase complex"/>
    <property type="evidence" value="ECO:0007669"/>
    <property type="project" value="TreeGrafter"/>
</dbReference>
<dbReference type="GO" id="GO:0005977">
    <property type="term" value="P:glycogen metabolic process"/>
    <property type="evidence" value="ECO:0007669"/>
    <property type="project" value="UniProtKB-UniPathway"/>
</dbReference>
<feature type="compositionally biased region" description="Basic residues" evidence="13">
    <location>
        <begin position="668"/>
        <end position="681"/>
    </location>
</feature>
<dbReference type="Proteomes" id="UP000242414">
    <property type="component" value="Unassembled WGS sequence"/>
</dbReference>
<dbReference type="InterPro" id="IPR008928">
    <property type="entry name" value="6-hairpin_glycosidase_sf"/>
</dbReference>
<comment type="pathway">
    <text evidence="3">Glycan biosynthesis; glycogen metabolism.</text>
</comment>
<dbReference type="PANTHER" id="PTHR10749">
    <property type="entry name" value="PHOSPHORYLASE B KINASE REGULATORY SUBUNIT"/>
    <property type="match status" value="1"/>
</dbReference>
<evidence type="ECO:0000256" key="13">
    <source>
        <dbReference type="SAM" id="MobiDB-lite"/>
    </source>
</evidence>
<feature type="domain" description="ILEI/PANDER" evidence="15">
    <location>
        <begin position="1015"/>
        <end position="1104"/>
    </location>
</feature>
<keyword evidence="11" id="KW-0449">Lipoprotein</keyword>
<dbReference type="OrthoDB" id="5971574at2759"/>
<reference evidence="17" key="1">
    <citation type="journal article" date="2016" name="Proc. Natl. Acad. Sci. U.S.A.">
        <title>Lipid metabolic changes in an early divergent fungus govern the establishment of a mutualistic symbiosis with endobacteria.</title>
        <authorList>
            <person name="Lastovetsky O.A."/>
            <person name="Gaspar M.L."/>
            <person name="Mondo S.J."/>
            <person name="LaButti K.M."/>
            <person name="Sandor L."/>
            <person name="Grigoriev I.V."/>
            <person name="Henry S.A."/>
            <person name="Pawlowska T.E."/>
        </authorList>
    </citation>
    <scope>NUCLEOTIDE SEQUENCE [LARGE SCALE GENOMIC DNA]</scope>
    <source>
        <strain evidence="17">ATCC 52814</strain>
    </source>
</reference>
<evidence type="ECO:0000256" key="1">
    <source>
        <dbReference type="ARBA" id="ARBA00002837"/>
    </source>
</evidence>
<dbReference type="InterPro" id="IPR008734">
    <property type="entry name" value="PHK_A/B_su"/>
</dbReference>
<dbReference type="InterPro" id="IPR039477">
    <property type="entry name" value="ILEI/PANDER_dom"/>
</dbReference>
<evidence type="ECO:0000259" key="14">
    <source>
        <dbReference type="Pfam" id="PF00723"/>
    </source>
</evidence>
<keyword evidence="17" id="KW-0418">Kinase</keyword>
<name>A0A1X0R9Q5_RHIZD</name>
<dbReference type="UniPathway" id="UPA00163"/>
<dbReference type="InterPro" id="IPR011613">
    <property type="entry name" value="GH15-like"/>
</dbReference>
<dbReference type="InterPro" id="IPR012341">
    <property type="entry name" value="6hp_glycosidase-like_sf"/>
</dbReference>
<evidence type="ECO:0000259" key="16">
    <source>
        <dbReference type="Pfam" id="PF19292"/>
    </source>
</evidence>
<comment type="function">
    <text evidence="1">Phosphorylase b kinase catalyzes the phosphorylation of serine in certain substrates, including troponin I. The alpha chain may bind calmodulin.</text>
</comment>
<feature type="domain" description="Phosphorylase b kinase regulatory subunit alpha/beta C-terminal" evidence="16">
    <location>
        <begin position="1139"/>
        <end position="1304"/>
    </location>
</feature>
<keyword evidence="10" id="KW-0119">Carbohydrate metabolism</keyword>
<evidence type="ECO:0000256" key="8">
    <source>
        <dbReference type="ARBA" id="ARBA00022860"/>
    </source>
</evidence>
<dbReference type="Pfam" id="PF19292">
    <property type="entry name" value="KPBB_C"/>
    <property type="match status" value="1"/>
</dbReference>
<protein>
    <submittedName>
        <fullName evidence="17">Phosphorylase kinase alphabeta</fullName>
    </submittedName>
</protein>
<keyword evidence="6" id="KW-0597">Phosphoprotein</keyword>
<feature type="domain" description="GH15-like" evidence="14">
    <location>
        <begin position="13"/>
        <end position="913"/>
    </location>
</feature>
<comment type="similarity">
    <text evidence="4">Belongs to the phosphorylase b kinase regulatory chain family.</text>
</comment>
<keyword evidence="9" id="KW-0472">Membrane</keyword>
<dbReference type="Pfam" id="PF15711">
    <property type="entry name" value="ILEI"/>
    <property type="match status" value="1"/>
</dbReference>
<dbReference type="SUPFAM" id="SSF48208">
    <property type="entry name" value="Six-hairpin glycosidases"/>
    <property type="match status" value="1"/>
</dbReference>
<evidence type="ECO:0000256" key="7">
    <source>
        <dbReference type="ARBA" id="ARBA00022600"/>
    </source>
</evidence>
<keyword evidence="5" id="KW-1003">Cell membrane</keyword>
<evidence type="ECO:0000256" key="12">
    <source>
        <dbReference type="ARBA" id="ARBA00023289"/>
    </source>
</evidence>
<evidence type="ECO:0000259" key="15">
    <source>
        <dbReference type="Pfam" id="PF15711"/>
    </source>
</evidence>
<evidence type="ECO:0000256" key="4">
    <source>
        <dbReference type="ARBA" id="ARBA00007128"/>
    </source>
</evidence>
<dbReference type="GO" id="GO:0005886">
    <property type="term" value="C:plasma membrane"/>
    <property type="evidence" value="ECO:0007669"/>
    <property type="project" value="UniProtKB-SubCell"/>
</dbReference>
<dbReference type="GO" id="GO:0005516">
    <property type="term" value="F:calmodulin binding"/>
    <property type="evidence" value="ECO:0007669"/>
    <property type="project" value="UniProtKB-KW"/>
</dbReference>
<evidence type="ECO:0000256" key="5">
    <source>
        <dbReference type="ARBA" id="ARBA00022475"/>
    </source>
</evidence>
<dbReference type="PANTHER" id="PTHR10749:SF8">
    <property type="entry name" value="PHOSPHORYLASE B KINASE REGULATORY SUBUNIT BETA"/>
    <property type="match status" value="1"/>
</dbReference>
<dbReference type="GO" id="GO:0016301">
    <property type="term" value="F:kinase activity"/>
    <property type="evidence" value="ECO:0007669"/>
    <property type="project" value="UniProtKB-KW"/>
</dbReference>
<evidence type="ECO:0000256" key="10">
    <source>
        <dbReference type="ARBA" id="ARBA00023277"/>
    </source>
</evidence>
<sequence>MPTKASREKILERLDYYYHIIYNTILCKQHPASGLMPASTAITTHGDYTDAWVRDNVYSIYAVYGLALAYQRIDDSTGRAFELQYSVIKLMRGLLFAMMRQSHKVEQFKQTQALEHALHAKYNTATGEAVVGDFEWGHLQIDATSLFILALADMTTAGFSIIYTQDEVDFVQNLVFYIERAYRTPDYGIWERGNKINHGQPELNSSSIGMAVAALRAIDGVNLFGVRGGSSTVIHVLPDELTRNSTILLSSLPRESNSKEIDGALLSVIGFPAFAVDNPDLIQQTRTEIIKKLEGKYGMKRFLRDGHQTVLEDTSRLHYNANELEVFENIESEWPLFFTYLVLDGLFTGDLSLAEEYRKKLEPLVTTKEGQEDIPLLPELYYVPRESIEAEKADPHSQQRVPNDNVPLVWALSLYFLGGLITERLVSPSEIDPMGRRFTKMHKENLIQIVLLAENRKLQSTLLTYGIETQTLEQIPSTTTILPAQALVDVYAGLGLNTKLAMSGRPKRPIGVLGTCRLYKIEGQLYAFTPHFMDNNEFYINSDPDYLVSEFENELNFTNRNWYYAGRPTMVVLLTHDLLGATRRQNNKNLLNFFSSLRSGAACQGNVGVRLCRLAETINTSNIESLDFLAHKPEVDWSAIVAHASVNKTDKRLGYNESMTQASTPGHRTPHGGRTPKRKHTTTFYGKSLVSPLDKLNGTYFDELADALSKLKTEQFKLKEPAVLCESPAEEQEKRTGIIHKPDVGSPNEMLALTLGDDSQFNQAVDSLSASVNLYDQIDLLQYLASCRPMNYYIQEIEATIQDLVEEVYLKSKRLQYWSIARQAAGLLHKTVPSLTINITDLVIRQKQVSIGSGPLEYFISMPVAPDTLNKMISDHCNDDVREGPIVQEIVTNLGNLIRTQPYMFEGILRLRTHYIIIALREEISRTRHFDEEEAVEHLMQLSPFELKTLLSTILSGPALCAVDEQQQLQQESSSYIPLVMKDSEVVIKAQSGGYYAGNFAKVEINSTIMEAGSRGIHAWVIDLEKRVILERESFDTHISEEESQAFVGFLNTLKPGTVVIMASKDEFTEHLTDEALFTMEQLGSTRIRQVSYRDSYVFIGELGVPQNSLEAHQASMNGPTEMIEKIISLEKRDMDTKEVTVDTIHYYFPNSNGRWLHRRKNDGSLNRVPSLQFFPQVWSILDQSKGLIIKSHTLPRDPIVLEKTPEEFNFALAVESFLGWFSDPAERQIAVEILTIAYEQLRKPINKMLDLPLIIETCIKSFWAKWIDINREKLQGALFKDGTEYEKHVALARRLFFDLPYEGTESTSAYIRQCLTEFI</sequence>
<keyword evidence="7" id="KW-0321">Glycogen metabolism</keyword>
<comment type="subcellular location">
    <subcellularLocation>
        <location evidence="2">Cell membrane</location>
        <topology evidence="2">Lipid-anchor</topology>
        <orientation evidence="2">Cytoplasmic side</orientation>
    </subcellularLocation>
</comment>
<accession>A0A1X0R9Q5</accession>
<organism evidence="17">
    <name type="scientific">Rhizopus microsporus var. microsporus</name>
    <dbReference type="NCBI Taxonomy" id="86635"/>
    <lineage>
        <taxon>Eukaryota</taxon>
        <taxon>Fungi</taxon>
        <taxon>Fungi incertae sedis</taxon>
        <taxon>Mucoromycota</taxon>
        <taxon>Mucoromycotina</taxon>
        <taxon>Mucoromycetes</taxon>
        <taxon>Mucorales</taxon>
        <taxon>Mucorineae</taxon>
        <taxon>Rhizopodaceae</taxon>
        <taxon>Rhizopus</taxon>
    </lineage>
</organism>
<dbReference type="Gene3D" id="1.50.10.10">
    <property type="match status" value="1"/>
</dbReference>
<evidence type="ECO:0000256" key="6">
    <source>
        <dbReference type="ARBA" id="ARBA00022553"/>
    </source>
</evidence>
<dbReference type="FunFam" id="1.50.10.10:FF:000004">
    <property type="entry name" value="Phosphorylase b kinase regulatory subunit"/>
    <property type="match status" value="1"/>
</dbReference>
<evidence type="ECO:0000256" key="3">
    <source>
        <dbReference type="ARBA" id="ARBA00005131"/>
    </source>
</evidence>
<keyword evidence="12" id="KW-0636">Prenylation</keyword>
<gene>
    <name evidence="17" type="ORF">BCV72DRAFT_303451</name>
</gene>
<evidence type="ECO:0000256" key="2">
    <source>
        <dbReference type="ARBA" id="ARBA00004342"/>
    </source>
</evidence>